<proteinExistence type="predicted"/>
<protein>
    <submittedName>
        <fullName evidence="2">Uncharacterized protein</fullName>
    </submittedName>
</protein>
<feature type="coiled-coil region" evidence="1">
    <location>
        <begin position="67"/>
        <end position="94"/>
    </location>
</feature>
<accession>A0A433QTV6</accession>
<reference evidence="2 3" key="1">
    <citation type="journal article" date="2018" name="New Phytol.">
        <title>Phylogenomics of Endogonaceae and evolution of mycorrhizas within Mucoromycota.</title>
        <authorList>
            <person name="Chang Y."/>
            <person name="Desiro A."/>
            <person name="Na H."/>
            <person name="Sandor L."/>
            <person name="Lipzen A."/>
            <person name="Clum A."/>
            <person name="Barry K."/>
            <person name="Grigoriev I.V."/>
            <person name="Martin F.M."/>
            <person name="Stajich J.E."/>
            <person name="Smith M.E."/>
            <person name="Bonito G."/>
            <person name="Spatafora J.W."/>
        </authorList>
    </citation>
    <scope>NUCLEOTIDE SEQUENCE [LARGE SCALE GENOMIC DNA]</scope>
    <source>
        <strain evidence="2 3">AD002</strain>
    </source>
</reference>
<evidence type="ECO:0000313" key="2">
    <source>
        <dbReference type="EMBL" id="RUS33188.1"/>
    </source>
</evidence>
<dbReference type="AlphaFoldDB" id="A0A433QTV6"/>
<comment type="caution">
    <text evidence="2">The sequence shown here is derived from an EMBL/GenBank/DDBJ whole genome shotgun (WGS) entry which is preliminary data.</text>
</comment>
<gene>
    <name evidence="2" type="ORF">BC938DRAFT_472704</name>
</gene>
<sequence length="315" mass="36360">MQEAQDVYAATLCRFAHEAGCEPYTNNRSFSWKPEDAKNALVAVGRIQKWWFAEIIMQFADILEHRHHKTLRDMEEYLSEKDEFEQRDKKEKEMQRALVKAVKEQTQLPGFHYLYDFEWPVNRYHSKGRGDLVFASATGIFAVVETKYIDSNKSARTQNVRSDFVIKQADSYREEFMHMHPEAIAVVALVCVNNGRKTDDLQVIPVGGAYRVIMEAVPEIDSEKVDECRRRASENYKISLEDCHIEHDHYTQKQTVIQPDTLLVIRSKENDFSPESDAPQVQAAPQVVKGSIVVTIFKKALNILRHRKSSRGTLP</sequence>
<keyword evidence="3" id="KW-1185">Reference proteome</keyword>
<dbReference type="Proteomes" id="UP000274822">
    <property type="component" value="Unassembled WGS sequence"/>
</dbReference>
<name>A0A433QTV6_9FUNG</name>
<organism evidence="2 3">
    <name type="scientific">Jimgerdemannia flammicorona</name>
    <dbReference type="NCBI Taxonomy" id="994334"/>
    <lineage>
        <taxon>Eukaryota</taxon>
        <taxon>Fungi</taxon>
        <taxon>Fungi incertae sedis</taxon>
        <taxon>Mucoromycota</taxon>
        <taxon>Mucoromycotina</taxon>
        <taxon>Endogonomycetes</taxon>
        <taxon>Endogonales</taxon>
        <taxon>Endogonaceae</taxon>
        <taxon>Jimgerdemannia</taxon>
    </lineage>
</organism>
<evidence type="ECO:0000313" key="3">
    <source>
        <dbReference type="Proteomes" id="UP000274822"/>
    </source>
</evidence>
<evidence type="ECO:0000256" key="1">
    <source>
        <dbReference type="SAM" id="Coils"/>
    </source>
</evidence>
<keyword evidence="1" id="KW-0175">Coiled coil</keyword>
<dbReference type="EMBL" id="RBNJ01001413">
    <property type="protein sequence ID" value="RUS33188.1"/>
    <property type="molecule type" value="Genomic_DNA"/>
</dbReference>